<reference evidence="2" key="1">
    <citation type="journal article" date="2021" name="PeerJ">
        <title>Extensive microbial diversity within the chicken gut microbiome revealed by metagenomics and culture.</title>
        <authorList>
            <person name="Gilroy R."/>
            <person name="Ravi A."/>
            <person name="Getino M."/>
            <person name="Pursley I."/>
            <person name="Horton D.L."/>
            <person name="Alikhan N.F."/>
            <person name="Baker D."/>
            <person name="Gharbi K."/>
            <person name="Hall N."/>
            <person name="Watson M."/>
            <person name="Adriaenssens E.M."/>
            <person name="Foster-Nyarko E."/>
            <person name="Jarju S."/>
            <person name="Secka A."/>
            <person name="Antonio M."/>
            <person name="Oren A."/>
            <person name="Chaudhuri R.R."/>
            <person name="La Ragione R."/>
            <person name="Hildebrand F."/>
            <person name="Pallen M.J."/>
        </authorList>
    </citation>
    <scope>NUCLEOTIDE SEQUENCE</scope>
    <source>
        <strain evidence="2">F6-686</strain>
    </source>
</reference>
<keyword evidence="1" id="KW-0732">Signal</keyword>
<reference evidence="2" key="2">
    <citation type="submission" date="2021-04" db="EMBL/GenBank/DDBJ databases">
        <authorList>
            <person name="Gilroy R."/>
        </authorList>
    </citation>
    <scope>NUCLEOTIDE SEQUENCE</scope>
    <source>
        <strain evidence="2">F6-686</strain>
    </source>
</reference>
<protein>
    <recommendedName>
        <fullName evidence="4">Ada DNA repair metal-binding domain-containing protein</fullName>
    </recommendedName>
</protein>
<evidence type="ECO:0000313" key="3">
    <source>
        <dbReference type="Proteomes" id="UP000823844"/>
    </source>
</evidence>
<evidence type="ECO:0008006" key="4">
    <source>
        <dbReference type="Google" id="ProtNLM"/>
    </source>
</evidence>
<dbReference type="EMBL" id="JAHLFT010000100">
    <property type="protein sequence ID" value="MBU3829013.1"/>
    <property type="molecule type" value="Genomic_DNA"/>
</dbReference>
<dbReference type="AlphaFoldDB" id="A0A9E2KSR5"/>
<organism evidence="2 3">
    <name type="scientific">Candidatus Lactobacillus pullistercoris</name>
    <dbReference type="NCBI Taxonomy" id="2838636"/>
    <lineage>
        <taxon>Bacteria</taxon>
        <taxon>Bacillati</taxon>
        <taxon>Bacillota</taxon>
        <taxon>Bacilli</taxon>
        <taxon>Lactobacillales</taxon>
        <taxon>Lactobacillaceae</taxon>
        <taxon>Lactobacillus</taxon>
    </lineage>
</organism>
<name>A0A9E2KSR5_9LACO</name>
<dbReference type="InterPro" id="IPR035451">
    <property type="entry name" value="Ada-like_dom_sf"/>
</dbReference>
<proteinExistence type="predicted"/>
<dbReference type="Proteomes" id="UP000823844">
    <property type="component" value="Unassembled WGS sequence"/>
</dbReference>
<feature type="chain" id="PRO_5039424300" description="Ada DNA repair metal-binding domain-containing protein" evidence="1">
    <location>
        <begin position="23"/>
        <end position="116"/>
    </location>
</feature>
<comment type="caution">
    <text evidence="2">The sequence shown here is derived from an EMBL/GenBank/DDBJ whole genome shotgun (WGS) entry which is preliminary data.</text>
</comment>
<gene>
    <name evidence="2" type="ORF">H9806_07850</name>
</gene>
<dbReference type="Gene3D" id="3.40.10.10">
    <property type="entry name" value="DNA Methylphosphotriester Repair Domain"/>
    <property type="match status" value="1"/>
</dbReference>
<sequence>MKRSRKFIAIICAMLMLIGDFAISPVSFDNSNNIVTAARRTIRHRHVRRRVSHSRRRHHANDRYKIWTDNYKVIGNRSSKIFHIMRRHSYRMNQGNDAYFRSVAAARAAGYRQSKI</sequence>
<evidence type="ECO:0000256" key="1">
    <source>
        <dbReference type="SAM" id="SignalP"/>
    </source>
</evidence>
<accession>A0A9E2KSR5</accession>
<evidence type="ECO:0000313" key="2">
    <source>
        <dbReference type="EMBL" id="MBU3829013.1"/>
    </source>
</evidence>
<dbReference type="SUPFAM" id="SSF57884">
    <property type="entry name" value="Ada DNA repair protein, N-terminal domain (N-Ada 10)"/>
    <property type="match status" value="1"/>
</dbReference>
<feature type="signal peptide" evidence="1">
    <location>
        <begin position="1"/>
        <end position="22"/>
    </location>
</feature>